<dbReference type="Proteomes" id="UP000204441">
    <property type="component" value="Genome"/>
</dbReference>
<dbReference type="RefSeq" id="YP_009222675.1">
    <property type="nucleotide sequence ID" value="NC_029065.1"/>
</dbReference>
<organism evidence="1 2">
    <name type="scientific">Pseudomonas phage VCM</name>
    <dbReference type="NCBI Taxonomy" id="1729937"/>
    <lineage>
        <taxon>Viruses</taxon>
        <taxon>Duplodnaviria</taxon>
        <taxon>Heunggongvirae</taxon>
        <taxon>Uroviricota</taxon>
        <taxon>Caudoviricetes</taxon>
        <taxon>Vandenendeviridae</taxon>
        <taxon>Gorskivirinae</taxon>
        <taxon>Kremarvirus</taxon>
        <taxon>Kremarvirus VCM</taxon>
        <taxon>Otagovirus VCM</taxon>
    </lineage>
</organism>
<dbReference type="OrthoDB" id="26290at10239"/>
<protein>
    <submittedName>
        <fullName evidence="1">Uncharacterized protein</fullName>
    </submittedName>
</protein>
<proteinExistence type="predicted"/>
<reference evidence="2" key="1">
    <citation type="submission" date="2015-10" db="EMBL/GenBank/DDBJ databases">
        <authorList>
            <person name="Millard A."/>
        </authorList>
    </citation>
    <scope>NUCLEOTIDE SEQUENCE [LARGE SCALE GENOMIC DNA]</scope>
</reference>
<accession>A0A0S4KZ14</accession>
<evidence type="ECO:0000313" key="1">
    <source>
        <dbReference type="EMBL" id="CUR44296.1"/>
    </source>
</evidence>
<name>A0A0S4KZ14_9CAUD</name>
<dbReference type="GeneID" id="26799046"/>
<keyword evidence="2" id="KW-1185">Reference proteome</keyword>
<evidence type="ECO:0000313" key="2">
    <source>
        <dbReference type="Proteomes" id="UP000204441"/>
    </source>
</evidence>
<gene>
    <name evidence="1" type="ORF">VCM_00077</name>
</gene>
<sequence length="70" mass="7886">MKFTIGLVLFAAAMFGSMFIVRANHFDDQKMACIRAAGNGKVLHSDIGMPIGYECMRMHLVLKFRNGDYK</sequence>
<dbReference type="KEGG" id="vg:26799046"/>
<dbReference type="EMBL" id="LN887844">
    <property type="protein sequence ID" value="CUR44296.1"/>
    <property type="molecule type" value="Genomic_DNA"/>
</dbReference>